<reference evidence="2" key="1">
    <citation type="journal article" date="2019" name="Int. J. Syst. Evol. Microbiol.">
        <title>The Global Catalogue of Microorganisms (GCM) 10K type strain sequencing project: providing services to taxonomists for standard genome sequencing and annotation.</title>
        <authorList>
            <consortium name="The Broad Institute Genomics Platform"/>
            <consortium name="The Broad Institute Genome Sequencing Center for Infectious Disease"/>
            <person name="Wu L."/>
            <person name="Ma J."/>
        </authorList>
    </citation>
    <scope>NUCLEOTIDE SEQUENCE [LARGE SCALE GENOMIC DNA]</scope>
    <source>
        <strain evidence="2">CGMCC 1.16855</strain>
    </source>
</reference>
<sequence length="42" mass="4683">MTLVADAYDFTASLILLGDAADRPVSEEDEDAMLFPVVRRLR</sequence>
<proteinExistence type="predicted"/>
<evidence type="ECO:0000313" key="1">
    <source>
        <dbReference type="EMBL" id="MFC3003866.1"/>
    </source>
</evidence>
<dbReference type="Proteomes" id="UP001595420">
    <property type="component" value="Unassembled WGS sequence"/>
</dbReference>
<comment type="caution">
    <text evidence="1">The sequence shown here is derived from an EMBL/GenBank/DDBJ whole genome shotgun (WGS) entry which is preliminary data.</text>
</comment>
<accession>A0ABV7C1N3</accession>
<dbReference type="RefSeq" id="WP_281419648.1">
    <property type="nucleotide sequence ID" value="NZ_JAFNJS010000017.1"/>
</dbReference>
<gene>
    <name evidence="1" type="ORF">ACFOD3_28495</name>
</gene>
<organism evidence="1 2">
    <name type="scientific">Falsiroseomonas tokyonensis</name>
    <dbReference type="NCBI Taxonomy" id="430521"/>
    <lineage>
        <taxon>Bacteria</taxon>
        <taxon>Pseudomonadati</taxon>
        <taxon>Pseudomonadota</taxon>
        <taxon>Alphaproteobacteria</taxon>
        <taxon>Acetobacterales</taxon>
        <taxon>Roseomonadaceae</taxon>
        <taxon>Falsiroseomonas</taxon>
    </lineage>
</organism>
<dbReference type="EMBL" id="JBHRSB010000017">
    <property type="protein sequence ID" value="MFC3003866.1"/>
    <property type="molecule type" value="Genomic_DNA"/>
</dbReference>
<evidence type="ECO:0000313" key="2">
    <source>
        <dbReference type="Proteomes" id="UP001595420"/>
    </source>
</evidence>
<protein>
    <submittedName>
        <fullName evidence="1">Uncharacterized protein</fullName>
    </submittedName>
</protein>
<name>A0ABV7C1N3_9PROT</name>
<keyword evidence="2" id="KW-1185">Reference proteome</keyword>